<dbReference type="EMBL" id="PDOC01000004">
    <property type="protein sequence ID" value="PIL45276.1"/>
    <property type="molecule type" value="Genomic_DNA"/>
</dbReference>
<evidence type="ECO:0000313" key="2">
    <source>
        <dbReference type="Proteomes" id="UP000230390"/>
    </source>
</evidence>
<comment type="caution">
    <text evidence="1">The sequence shown here is derived from an EMBL/GenBank/DDBJ whole genome shotgun (WGS) entry which is preliminary data.</text>
</comment>
<keyword evidence="2" id="KW-1185">Reference proteome</keyword>
<gene>
    <name evidence="1" type="ORF">CR105_08825</name>
</gene>
<reference evidence="1 2" key="1">
    <citation type="submission" date="2017-10" db="EMBL/GenBank/DDBJ databases">
        <title>Massilia psychrophilum sp. nov., a novel purple-pigmented bacterium isolated from Tianshan glacier, Xinjiang Municipality, China.</title>
        <authorList>
            <person name="Wang H."/>
        </authorList>
    </citation>
    <scope>NUCLEOTIDE SEQUENCE [LARGE SCALE GENOMIC DNA]</scope>
    <source>
        <strain evidence="1 2">JCM 30074</strain>
    </source>
</reference>
<proteinExistence type="predicted"/>
<protein>
    <submittedName>
        <fullName evidence="1">Uncharacterized protein</fullName>
    </submittedName>
</protein>
<organism evidence="1 2">
    <name type="scientific">Massilia eurypsychrophila</name>
    <dbReference type="NCBI Taxonomy" id="1485217"/>
    <lineage>
        <taxon>Bacteria</taxon>
        <taxon>Pseudomonadati</taxon>
        <taxon>Pseudomonadota</taxon>
        <taxon>Betaproteobacteria</taxon>
        <taxon>Burkholderiales</taxon>
        <taxon>Oxalobacteraceae</taxon>
        <taxon>Telluria group</taxon>
        <taxon>Massilia</taxon>
    </lineage>
</organism>
<evidence type="ECO:0000313" key="1">
    <source>
        <dbReference type="EMBL" id="PIL45276.1"/>
    </source>
</evidence>
<accession>A0A2G8TGW0</accession>
<name>A0A2G8TGW0_9BURK</name>
<dbReference type="OrthoDB" id="8926607at2"/>
<dbReference type="RefSeq" id="WP_099788071.1">
    <property type="nucleotide sequence ID" value="NZ_JBHLYV010000031.1"/>
</dbReference>
<sequence length="105" mass="11274">MENPLIYIFDDFDAAERAREELIEFGFAAPAVNLEVRDDEAGPVQGNFTVGDNPAVAGGEAYKHTFANTTHRGLCMLTVAPANASQRDYAVGLLARYGLREGPGA</sequence>
<dbReference type="Proteomes" id="UP000230390">
    <property type="component" value="Unassembled WGS sequence"/>
</dbReference>
<dbReference type="AlphaFoldDB" id="A0A2G8TGW0"/>